<dbReference type="InterPro" id="IPR016040">
    <property type="entry name" value="NAD(P)-bd_dom"/>
</dbReference>
<dbReference type="InterPro" id="IPR051606">
    <property type="entry name" value="Polyketide_Oxido-like"/>
</dbReference>
<dbReference type="InterPro" id="IPR036291">
    <property type="entry name" value="NAD(P)-bd_dom_sf"/>
</dbReference>
<evidence type="ECO:0000313" key="2">
    <source>
        <dbReference type="EMBL" id="RIE04873.1"/>
    </source>
</evidence>
<dbReference type="SUPFAM" id="SSF51735">
    <property type="entry name" value="NAD(P)-binding Rossmann-fold domains"/>
    <property type="match status" value="1"/>
</dbReference>
<reference evidence="2 3" key="1">
    <citation type="submission" date="2018-09" db="EMBL/GenBank/DDBJ databases">
        <title>Cohnella cavernae sp. nov., isolated from a karst cave.</title>
        <authorList>
            <person name="Zhu H."/>
        </authorList>
    </citation>
    <scope>NUCLEOTIDE SEQUENCE [LARGE SCALE GENOMIC DNA]</scope>
    <source>
        <strain evidence="2 3">K2E09-144</strain>
    </source>
</reference>
<evidence type="ECO:0000259" key="1">
    <source>
        <dbReference type="Pfam" id="PF13460"/>
    </source>
</evidence>
<gene>
    <name evidence="2" type="ORF">D3H35_05260</name>
</gene>
<dbReference type="OrthoDB" id="9785372at2"/>
<dbReference type="Proteomes" id="UP000266340">
    <property type="component" value="Unassembled WGS sequence"/>
</dbReference>
<sequence length="145" mass="15889">MKIVVIGASGGTGRRVVSNALDLGHNVVAYVRQPDALQPKSGLDIVGGQLHEITKLQKAIEGADAVLCCLGPKVSLKGFLFPQSLMQTNIPYIIQAMKQAKVERLVLLSAYGIGIHQNTIRKNPELHNHFLKHSTTKAYRPRKRS</sequence>
<dbReference type="PANTHER" id="PTHR43355:SF2">
    <property type="entry name" value="FLAVIN REDUCTASE (NADPH)"/>
    <property type="match status" value="1"/>
</dbReference>
<organism evidence="2 3">
    <name type="scientific">Cohnella faecalis</name>
    <dbReference type="NCBI Taxonomy" id="2315694"/>
    <lineage>
        <taxon>Bacteria</taxon>
        <taxon>Bacillati</taxon>
        <taxon>Bacillota</taxon>
        <taxon>Bacilli</taxon>
        <taxon>Bacillales</taxon>
        <taxon>Paenibacillaceae</taxon>
        <taxon>Cohnella</taxon>
    </lineage>
</organism>
<accession>A0A398CQQ5</accession>
<dbReference type="GO" id="GO:0042602">
    <property type="term" value="F:riboflavin reductase (NADPH) activity"/>
    <property type="evidence" value="ECO:0007669"/>
    <property type="project" value="TreeGrafter"/>
</dbReference>
<comment type="caution">
    <text evidence="2">The sequence shown here is derived from an EMBL/GenBank/DDBJ whole genome shotgun (WGS) entry which is preliminary data.</text>
</comment>
<proteinExistence type="predicted"/>
<dbReference type="GO" id="GO:0004074">
    <property type="term" value="F:biliverdin reductase [NAD(P)H] activity"/>
    <property type="evidence" value="ECO:0007669"/>
    <property type="project" value="TreeGrafter"/>
</dbReference>
<evidence type="ECO:0000313" key="3">
    <source>
        <dbReference type="Proteomes" id="UP000266340"/>
    </source>
</evidence>
<name>A0A398CQQ5_9BACL</name>
<keyword evidence="3" id="KW-1185">Reference proteome</keyword>
<feature type="domain" description="NAD(P)-binding" evidence="1">
    <location>
        <begin position="7"/>
        <end position="133"/>
    </location>
</feature>
<dbReference type="RefSeq" id="WP_119148073.1">
    <property type="nucleotide sequence ID" value="NZ_JBHSOV010000005.1"/>
</dbReference>
<dbReference type="AlphaFoldDB" id="A0A398CQQ5"/>
<protein>
    <submittedName>
        <fullName evidence="2">NAD-dependent epimerase/dehydratase family protein</fullName>
    </submittedName>
</protein>
<dbReference type="EMBL" id="QXJM01000023">
    <property type="protein sequence ID" value="RIE04873.1"/>
    <property type="molecule type" value="Genomic_DNA"/>
</dbReference>
<dbReference type="Gene3D" id="3.40.50.720">
    <property type="entry name" value="NAD(P)-binding Rossmann-like Domain"/>
    <property type="match status" value="1"/>
</dbReference>
<dbReference type="Pfam" id="PF13460">
    <property type="entry name" value="NAD_binding_10"/>
    <property type="match status" value="1"/>
</dbReference>
<dbReference type="PANTHER" id="PTHR43355">
    <property type="entry name" value="FLAVIN REDUCTASE (NADPH)"/>
    <property type="match status" value="1"/>
</dbReference>